<evidence type="ECO:0000259" key="1">
    <source>
        <dbReference type="PROSITE" id="PS51886"/>
    </source>
</evidence>
<dbReference type="FunCoup" id="A0A7I4DSD5">
    <property type="interactions" value="1883"/>
</dbReference>
<evidence type="ECO:0000313" key="2">
    <source>
        <dbReference type="EnsemblPlants" id="Pp3c5_11350V3.5"/>
    </source>
</evidence>
<dbReference type="InterPro" id="IPR006571">
    <property type="entry name" value="TLDc_dom"/>
</dbReference>
<sequence length="588" mass="65119">MSHILGYGAHLNNVINFQCCRNSCSVAFEILFPTFREESLRVMGNSASTSEGVSDQGYSQLERKLQADLTYLKRAFTHLSASKDANQQSIPLSTLERAFNLAPLNVADSAPSTLLSFISEIGPALTRTFFNNNSGQVDWPLFLSGFDMCCKQGLGAVKLKSLFLVFVKGKYKHELLPGLQGEVDEDLTGFVTMSQLQDVFLICWLLMCHSRLENVQDSEELYVPLPNLRPLLASCYAAITGAPADTAWTGKEEIKVEKLTSWILATIPSITESIEQYVKCHIQRLGSEKKNIKSEDKPAVQAMEAADKMENVPKDLEKAKAVDPGLLTFGTAWAIGLFLRDSSGSNLVAAACDLLGSSTSYPTLLYRVSTHGRGISRFWTRVEGYKAPLLMLISGTSIDYDKNEPSGAKWVVGVLVPGGFENKEVFYGNSGCCLFAISPFFLPLRSTGKETNHVYCHKRTPGAVYRSHPRPEGVGFGGSPGKERLWLDDEFLTVTIQHHALDKSYHSGSLVPGQGYSPVKARVGEVEVWGLGGASANEQHDKYQHRETLFSEQRRKVDLKNFGNWRDSPEATMMEMISNPTKLEREER</sequence>
<feature type="domain" description="TLDc" evidence="1">
    <location>
        <begin position="337"/>
        <end position="532"/>
    </location>
</feature>
<evidence type="ECO:0000313" key="3">
    <source>
        <dbReference type="Proteomes" id="UP000006727"/>
    </source>
</evidence>
<dbReference type="GeneID" id="112282340"/>
<reference evidence="2 3" key="1">
    <citation type="journal article" date="2008" name="Science">
        <title>The Physcomitrella genome reveals evolutionary insights into the conquest of land by plants.</title>
        <authorList>
            <person name="Rensing S."/>
            <person name="Lang D."/>
            <person name="Zimmer A."/>
            <person name="Terry A."/>
            <person name="Salamov A."/>
            <person name="Shapiro H."/>
            <person name="Nishiyama T."/>
            <person name="Perroud P.-F."/>
            <person name="Lindquist E."/>
            <person name="Kamisugi Y."/>
            <person name="Tanahashi T."/>
            <person name="Sakakibara K."/>
            <person name="Fujita T."/>
            <person name="Oishi K."/>
            <person name="Shin-I T."/>
            <person name="Kuroki Y."/>
            <person name="Toyoda A."/>
            <person name="Suzuki Y."/>
            <person name="Hashimoto A."/>
            <person name="Yamaguchi K."/>
            <person name="Sugano A."/>
            <person name="Kohara Y."/>
            <person name="Fujiyama A."/>
            <person name="Anterola A."/>
            <person name="Aoki S."/>
            <person name="Ashton N."/>
            <person name="Barbazuk W.B."/>
            <person name="Barker E."/>
            <person name="Bennetzen J."/>
            <person name="Bezanilla M."/>
            <person name="Blankenship R."/>
            <person name="Cho S.H."/>
            <person name="Dutcher S."/>
            <person name="Estelle M."/>
            <person name="Fawcett J.A."/>
            <person name="Gundlach H."/>
            <person name="Hanada K."/>
            <person name="Heyl A."/>
            <person name="Hicks K.A."/>
            <person name="Hugh J."/>
            <person name="Lohr M."/>
            <person name="Mayer K."/>
            <person name="Melkozernov A."/>
            <person name="Murata T."/>
            <person name="Nelson D."/>
            <person name="Pils B."/>
            <person name="Prigge M."/>
            <person name="Reiss B."/>
            <person name="Renner T."/>
            <person name="Rombauts S."/>
            <person name="Rushton P."/>
            <person name="Sanderfoot A."/>
            <person name="Schween G."/>
            <person name="Shiu S.-H."/>
            <person name="Stueber K."/>
            <person name="Theodoulou F.L."/>
            <person name="Tu H."/>
            <person name="Van de Peer Y."/>
            <person name="Verrier P.J."/>
            <person name="Waters E."/>
            <person name="Wood A."/>
            <person name="Yang L."/>
            <person name="Cove D."/>
            <person name="Cuming A."/>
            <person name="Hasebe M."/>
            <person name="Lucas S."/>
            <person name="Mishler D.B."/>
            <person name="Reski R."/>
            <person name="Grigoriev I."/>
            <person name="Quatrano R.S."/>
            <person name="Boore J.L."/>
        </authorList>
    </citation>
    <scope>NUCLEOTIDE SEQUENCE [LARGE SCALE GENOMIC DNA]</scope>
    <source>
        <strain evidence="2 3">cv. Gransden 2004</strain>
    </source>
</reference>
<dbReference type="EMBL" id="ABEU02000005">
    <property type="status" value="NOT_ANNOTATED_CDS"/>
    <property type="molecule type" value="Genomic_DNA"/>
</dbReference>
<dbReference type="InParanoid" id="A0A7I4DSD5"/>
<name>A0A7I4DSD5_PHYPA</name>
<dbReference type="PANTHER" id="PTHR23354">
    <property type="entry name" value="NUCLEOLAR PROTEIN 7/ESTROGEN RECEPTOR COACTIVATOR-RELATED"/>
    <property type="match status" value="1"/>
</dbReference>
<dbReference type="OrthoDB" id="289228at2759"/>
<dbReference type="AlphaFoldDB" id="A0A7I4DSD5"/>
<dbReference type="SMART" id="SM00584">
    <property type="entry name" value="TLDc"/>
    <property type="match status" value="1"/>
</dbReference>
<dbReference type="Proteomes" id="UP000006727">
    <property type="component" value="Chromosome 5"/>
</dbReference>
<proteinExistence type="predicted"/>
<protein>
    <recommendedName>
        <fullName evidence="1">TLDc domain-containing protein</fullName>
    </recommendedName>
</protein>
<gene>
    <name evidence="2" type="primary">LOC112282340</name>
</gene>
<reference evidence="2 3" key="2">
    <citation type="journal article" date="2018" name="Plant J.">
        <title>The Physcomitrella patens chromosome-scale assembly reveals moss genome structure and evolution.</title>
        <authorList>
            <person name="Lang D."/>
            <person name="Ullrich K.K."/>
            <person name="Murat F."/>
            <person name="Fuchs J."/>
            <person name="Jenkins J."/>
            <person name="Haas F.B."/>
            <person name="Piednoel M."/>
            <person name="Gundlach H."/>
            <person name="Van Bel M."/>
            <person name="Meyberg R."/>
            <person name="Vives C."/>
            <person name="Morata J."/>
            <person name="Symeonidi A."/>
            <person name="Hiss M."/>
            <person name="Muchero W."/>
            <person name="Kamisugi Y."/>
            <person name="Saleh O."/>
            <person name="Blanc G."/>
            <person name="Decker E.L."/>
            <person name="van Gessel N."/>
            <person name="Grimwood J."/>
            <person name="Hayes R.D."/>
            <person name="Graham S.W."/>
            <person name="Gunter L.E."/>
            <person name="McDaniel S.F."/>
            <person name="Hoernstein S.N.W."/>
            <person name="Larsson A."/>
            <person name="Li F.W."/>
            <person name="Perroud P.F."/>
            <person name="Phillips J."/>
            <person name="Ranjan P."/>
            <person name="Rokshar D.S."/>
            <person name="Rothfels C.J."/>
            <person name="Schneider L."/>
            <person name="Shu S."/>
            <person name="Stevenson D.W."/>
            <person name="Thummler F."/>
            <person name="Tillich M."/>
            <person name="Villarreal Aguilar J.C."/>
            <person name="Widiez T."/>
            <person name="Wong G.K."/>
            <person name="Wymore A."/>
            <person name="Zhang Y."/>
            <person name="Zimmer A.D."/>
            <person name="Quatrano R.S."/>
            <person name="Mayer K.F.X."/>
            <person name="Goodstein D."/>
            <person name="Casacuberta J.M."/>
            <person name="Vandepoele K."/>
            <person name="Reski R."/>
            <person name="Cuming A.C."/>
            <person name="Tuskan G.A."/>
            <person name="Maumus F."/>
            <person name="Salse J."/>
            <person name="Schmutz J."/>
            <person name="Rensing S.A."/>
        </authorList>
    </citation>
    <scope>NUCLEOTIDE SEQUENCE [LARGE SCALE GENOMIC DNA]</scope>
    <source>
        <strain evidence="2 3">cv. Gransden 2004</strain>
    </source>
</reference>
<dbReference type="PROSITE" id="PS51886">
    <property type="entry name" value="TLDC"/>
    <property type="match status" value="1"/>
</dbReference>
<reference evidence="2" key="3">
    <citation type="submission" date="2020-12" db="UniProtKB">
        <authorList>
            <consortium name="EnsemblPlants"/>
        </authorList>
    </citation>
    <scope>IDENTIFICATION</scope>
</reference>
<dbReference type="Gramene" id="Pp3c5_11350V3.5">
    <property type="protein sequence ID" value="Pp3c5_11350V3.5"/>
    <property type="gene ID" value="Pp3c5_11350"/>
</dbReference>
<accession>A0A7I4DSD5</accession>
<dbReference type="PANTHER" id="PTHR23354:SF104">
    <property type="entry name" value="TLD-DOMAIN CONTAINING NUCLEOLAR PROTEIN"/>
    <property type="match status" value="1"/>
</dbReference>
<keyword evidence="3" id="KW-1185">Reference proteome</keyword>
<organism evidence="2 3">
    <name type="scientific">Physcomitrium patens</name>
    <name type="common">Spreading-leaved earth moss</name>
    <name type="synonym">Physcomitrella patens</name>
    <dbReference type="NCBI Taxonomy" id="3218"/>
    <lineage>
        <taxon>Eukaryota</taxon>
        <taxon>Viridiplantae</taxon>
        <taxon>Streptophyta</taxon>
        <taxon>Embryophyta</taxon>
        <taxon>Bryophyta</taxon>
        <taxon>Bryophytina</taxon>
        <taxon>Bryopsida</taxon>
        <taxon>Funariidae</taxon>
        <taxon>Funariales</taxon>
        <taxon>Funariaceae</taxon>
        <taxon>Physcomitrium</taxon>
    </lineage>
</organism>
<dbReference type="EnsemblPlants" id="Pp3c5_11350V3.5">
    <property type="protein sequence ID" value="Pp3c5_11350V3.5"/>
    <property type="gene ID" value="Pp3c5_11350"/>
</dbReference>
<dbReference type="Pfam" id="PF07534">
    <property type="entry name" value="TLD"/>
    <property type="match status" value="1"/>
</dbReference>
<dbReference type="RefSeq" id="XP_073390423.1">
    <property type="nucleotide sequence ID" value="XM_073534322.1"/>
</dbReference>